<evidence type="ECO:0000259" key="2">
    <source>
        <dbReference type="Pfam" id="PF14727"/>
    </source>
</evidence>
<feature type="compositionally biased region" description="Basic and acidic residues" evidence="1">
    <location>
        <begin position="821"/>
        <end position="831"/>
    </location>
</feature>
<dbReference type="InterPro" id="IPR055362">
    <property type="entry name" value="PTHB1_pf_dom"/>
</dbReference>
<feature type="domain" description="PTHB1 C-terminal helix bundle" evidence="6">
    <location>
        <begin position="741"/>
        <end position="810"/>
    </location>
</feature>
<feature type="domain" description="PTHB1 N-terminal" evidence="2">
    <location>
        <begin position="1"/>
        <end position="359"/>
    </location>
</feature>
<dbReference type="Pfam" id="PF23338">
    <property type="entry name" value="PTHB1_hp"/>
    <property type="match status" value="1"/>
</dbReference>
<dbReference type="InterPro" id="IPR055363">
    <property type="entry name" value="PTHB1_hp_dom"/>
</dbReference>
<proteinExistence type="predicted"/>
<dbReference type="InterPro" id="IPR028074">
    <property type="entry name" value="PHTB1_GAE_dom"/>
</dbReference>
<dbReference type="Proteomes" id="UP001642483">
    <property type="component" value="Unassembled WGS sequence"/>
</dbReference>
<evidence type="ECO:0000259" key="3">
    <source>
        <dbReference type="Pfam" id="PF14728"/>
    </source>
</evidence>
<dbReference type="PANTHER" id="PTHR20991:SF0">
    <property type="entry name" value="PROTEIN PTHB1"/>
    <property type="match status" value="1"/>
</dbReference>
<gene>
    <name evidence="7" type="ORF">CVLEPA_LOCUS3987</name>
</gene>
<evidence type="ECO:0000259" key="6">
    <source>
        <dbReference type="Pfam" id="PF23339"/>
    </source>
</evidence>
<dbReference type="InterPro" id="IPR028073">
    <property type="entry name" value="PHTB1_N_dom"/>
</dbReference>
<keyword evidence="8" id="KW-1185">Reference proteome</keyword>
<dbReference type="InterPro" id="IPR026511">
    <property type="entry name" value="PTHB1"/>
</dbReference>
<dbReference type="Pfam" id="PF14728">
    <property type="entry name" value="PTHB1_GAE"/>
    <property type="match status" value="1"/>
</dbReference>
<accession>A0ABP0F3H3</accession>
<sequence>MSLFQVQEWWRCELSDVEECGSGSMCVANIDNSPDGIDKVIVGSYNGILHVYAPTKDVGKNPGQDVVLEINLSDPILQVLAGKFVSVSTDLHLAILHPRLLSVYQVTRSVDAGDQGCQYKMSKLYQHKLERSAANMIHGPFGGVKDQDFICVQSLDGALSIFEHESFTFTRFLPGFLLPGPLAYNVHTDSYITASSSYFLESYSYQVLAVASDADSKEDSQSVYTGKKIKADWTFNLGSYAFDVSVVNLQDRGPLIMVLCEHSLLCLESSGELVFMKKFEFAVSCFKCFPSPDGSKVHTILCTHSGQLQIYEQSKLLWAAKSGSLPVHLEIGRFLGTSGIIVMVDEGCRASCGYLGTMPTLFTLPRSMHRETDMARIDHELSSLNEKIQQQQQSNNGEIVSSKKDKEDLKIIFSVPSVLDKKSVAGQHVKINGDDLPSVTGQVILKVNRRITDIQVTTPVAPPLCSTIGSLHIQAVSEFEHSPSIRPSFFLNSYELPSTLEQELIVYYKPPSETPQVLSCFARLPLLLVAQPCGPIKKLEHKVTLESNKPCINLMELFPDFLCADSGPNCIGMQYFYGAKATILTSKSSNRYRIQCEEYVGLWLITDELVHRIHQKDGDVKISNEEQPSLEEYARLIDQHFRLRQMNEDLNMMMEQRARQYRTIQRRLLTRFKDKTPHSLNCLDTLLEGTHTQLLALADAVEEHKENMRRCSSHLSSASRLLVLLTRLWKDLSPEEEEDLASILHLAQTDNFSSSSGWEEIVDSSLTVLLKTTLSRSDGSMPTQPGSGILEIPQDTVKVKKHLAIFMDRLAKGSRLNVGIRRGDHPSKSSRTETNVSNPINRRKDSTTLNSQRVDAELDLYKEISDSSPPLPTDAGIRYPPQKMTQQLMNGDHDVDYETPLDERIRSMDVTDNVNSHFDDDITDILS</sequence>
<dbReference type="Pfam" id="PF23339">
    <property type="entry name" value="PTHB1_CtH"/>
    <property type="match status" value="1"/>
</dbReference>
<evidence type="ECO:0000259" key="5">
    <source>
        <dbReference type="Pfam" id="PF23338"/>
    </source>
</evidence>
<dbReference type="PANTHER" id="PTHR20991">
    <property type="entry name" value="PARATHYROID HORMONE-RESPONSIVE B1 GENE"/>
    <property type="match status" value="1"/>
</dbReference>
<evidence type="ECO:0000259" key="4">
    <source>
        <dbReference type="Pfam" id="PF23337"/>
    </source>
</evidence>
<dbReference type="Pfam" id="PF14727">
    <property type="entry name" value="PHTB1_N"/>
    <property type="match status" value="1"/>
</dbReference>
<evidence type="ECO:0008006" key="9">
    <source>
        <dbReference type="Google" id="ProtNLM"/>
    </source>
</evidence>
<feature type="region of interest" description="Disordered" evidence="1">
    <location>
        <begin position="819"/>
        <end position="848"/>
    </location>
</feature>
<evidence type="ECO:0000313" key="7">
    <source>
        <dbReference type="EMBL" id="CAK8674273.1"/>
    </source>
</evidence>
<organism evidence="7 8">
    <name type="scientific">Clavelina lepadiformis</name>
    <name type="common">Light-bulb sea squirt</name>
    <name type="synonym">Ascidia lepadiformis</name>
    <dbReference type="NCBI Taxonomy" id="159417"/>
    <lineage>
        <taxon>Eukaryota</taxon>
        <taxon>Metazoa</taxon>
        <taxon>Chordata</taxon>
        <taxon>Tunicata</taxon>
        <taxon>Ascidiacea</taxon>
        <taxon>Aplousobranchia</taxon>
        <taxon>Clavelinidae</taxon>
        <taxon>Clavelina</taxon>
    </lineage>
</organism>
<feature type="domain" description="PTHB1 platform" evidence="4">
    <location>
        <begin position="525"/>
        <end position="621"/>
    </location>
</feature>
<dbReference type="Pfam" id="PF23337">
    <property type="entry name" value="PTHB1_pf"/>
    <property type="match status" value="1"/>
</dbReference>
<name>A0ABP0F3H3_CLALP</name>
<feature type="domain" description="PTHB1 GAE" evidence="3">
    <location>
        <begin position="435"/>
        <end position="520"/>
    </location>
</feature>
<evidence type="ECO:0000256" key="1">
    <source>
        <dbReference type="SAM" id="MobiDB-lite"/>
    </source>
</evidence>
<reference evidence="7 8" key="1">
    <citation type="submission" date="2024-02" db="EMBL/GenBank/DDBJ databases">
        <authorList>
            <person name="Daric V."/>
            <person name="Darras S."/>
        </authorList>
    </citation>
    <scope>NUCLEOTIDE SEQUENCE [LARGE SCALE GENOMIC DNA]</scope>
</reference>
<feature type="domain" description="PTHB1 hairpin" evidence="5">
    <location>
        <begin position="629"/>
        <end position="729"/>
    </location>
</feature>
<dbReference type="InterPro" id="IPR055364">
    <property type="entry name" value="PTHB1_CtH_dom"/>
</dbReference>
<dbReference type="EMBL" id="CAWYQH010000013">
    <property type="protein sequence ID" value="CAK8674273.1"/>
    <property type="molecule type" value="Genomic_DNA"/>
</dbReference>
<protein>
    <recommendedName>
        <fullName evidence="9">Protein PTHB1</fullName>
    </recommendedName>
</protein>
<comment type="caution">
    <text evidence="7">The sequence shown here is derived from an EMBL/GenBank/DDBJ whole genome shotgun (WGS) entry which is preliminary data.</text>
</comment>
<evidence type="ECO:0000313" key="8">
    <source>
        <dbReference type="Proteomes" id="UP001642483"/>
    </source>
</evidence>